<comment type="caution">
    <text evidence="1">The sequence shown here is derived from an EMBL/GenBank/DDBJ whole genome shotgun (WGS) entry which is preliminary data.</text>
</comment>
<sequence length="118" mass="13540">MGTIVHGLGVNMKRFMKASLIILGIVLILLVFTCPNDNDYKLWLAKKYGISCEVGGPEQIILCKRGQNPIEWEGKHVQSLPFFMKVEDRYTEANKEYTIRAIGILNFFFDYSIISVYD</sequence>
<organism evidence="1 2">
    <name type="scientific">Paenibacillus prosopidis</name>
    <dbReference type="NCBI Taxonomy" id="630520"/>
    <lineage>
        <taxon>Bacteria</taxon>
        <taxon>Bacillati</taxon>
        <taxon>Bacillota</taxon>
        <taxon>Bacilli</taxon>
        <taxon>Bacillales</taxon>
        <taxon>Paenibacillaceae</taxon>
        <taxon>Paenibacillus</taxon>
    </lineage>
</organism>
<accession>A0A368W2B0</accession>
<evidence type="ECO:0008006" key="3">
    <source>
        <dbReference type="Google" id="ProtNLM"/>
    </source>
</evidence>
<dbReference type="EMBL" id="QPJD01000006">
    <property type="protein sequence ID" value="RCW48609.1"/>
    <property type="molecule type" value="Genomic_DNA"/>
</dbReference>
<gene>
    <name evidence="1" type="ORF">DFP97_106313</name>
</gene>
<keyword evidence="2" id="KW-1185">Reference proteome</keyword>
<evidence type="ECO:0000313" key="1">
    <source>
        <dbReference type="EMBL" id="RCW48609.1"/>
    </source>
</evidence>
<protein>
    <recommendedName>
        <fullName evidence="3">DUF4359 domain-containing protein</fullName>
    </recommendedName>
</protein>
<reference evidence="1 2" key="1">
    <citation type="submission" date="2018-07" db="EMBL/GenBank/DDBJ databases">
        <title>Genomic Encyclopedia of Type Strains, Phase III (KMG-III): the genomes of soil and plant-associated and newly described type strains.</title>
        <authorList>
            <person name="Whitman W."/>
        </authorList>
    </citation>
    <scope>NUCLEOTIDE SEQUENCE [LARGE SCALE GENOMIC DNA]</scope>
    <source>
        <strain evidence="1 2">CECT 7506</strain>
    </source>
</reference>
<dbReference type="Proteomes" id="UP000252415">
    <property type="component" value="Unassembled WGS sequence"/>
</dbReference>
<evidence type="ECO:0000313" key="2">
    <source>
        <dbReference type="Proteomes" id="UP000252415"/>
    </source>
</evidence>
<name>A0A368W2B0_9BACL</name>
<proteinExistence type="predicted"/>
<dbReference type="AlphaFoldDB" id="A0A368W2B0"/>